<sequence>MEETDPFFSRTEVSDISSVAPSARISKRGKIAVIIVSVVALVAMGVIGGVVGFAMATKAKHATIIGMTDTSRADVLPTTGVKDFTNLVFSDDFDTLNFSVWQHEITASGAGNWEFEYYTNNRSNSYVNDSVLYIQPTLTSETYGSDNVWNGFTLDLWGSTPADQCTSNAFYGCSRAAQADAGGNAINPIQSARLRTVNSFSFKYGRVEVRAKLPKGDWLWPAIWLIPEHNEYGQWPASGEIDIMESRGNAGEYGINSFGSTLHWGPYFGQDPYSLTHEQYTVGSGSPSLADDFHVYGLYWDENEMYTYIDDDSQRVLNLKMDESFWARGGFDSLNADNPWQGGGVNAPFDKNFFFVLNVACGGTAGYFPDGVAGKPWSDSDPHAVNAFIQAQNSWYPTWTSPSLAIDYVRVWQ</sequence>
<keyword evidence="2" id="KW-0472">Membrane</keyword>
<dbReference type="PANTHER" id="PTHR10963:SF55">
    <property type="entry name" value="GLYCOSIDE HYDROLASE FAMILY 16 PROTEIN"/>
    <property type="match status" value="1"/>
</dbReference>
<dbReference type="AlphaFoldDB" id="A0A7S3GC02"/>
<reference evidence="4" key="1">
    <citation type="submission" date="2021-01" db="EMBL/GenBank/DDBJ databases">
        <authorList>
            <person name="Corre E."/>
            <person name="Pelletier E."/>
            <person name="Niang G."/>
            <person name="Scheremetjew M."/>
            <person name="Finn R."/>
            <person name="Kale V."/>
            <person name="Holt S."/>
            <person name="Cochrane G."/>
            <person name="Meng A."/>
            <person name="Brown T."/>
            <person name="Cohen L."/>
        </authorList>
    </citation>
    <scope>NUCLEOTIDE SEQUENCE</scope>
    <source>
        <strain evidence="4">NIES-2562</strain>
    </source>
</reference>
<dbReference type="GO" id="GO:0004553">
    <property type="term" value="F:hydrolase activity, hydrolyzing O-glycosyl compounds"/>
    <property type="evidence" value="ECO:0007669"/>
    <property type="project" value="InterPro"/>
</dbReference>
<keyword evidence="2" id="KW-1133">Transmembrane helix</keyword>
<accession>A0A7S3GC02</accession>
<keyword evidence="2" id="KW-0812">Transmembrane</keyword>
<dbReference type="InterPro" id="IPR000757">
    <property type="entry name" value="Beta-glucanase-like"/>
</dbReference>
<evidence type="ECO:0000256" key="2">
    <source>
        <dbReference type="SAM" id="Phobius"/>
    </source>
</evidence>
<evidence type="ECO:0000259" key="3">
    <source>
        <dbReference type="PROSITE" id="PS51762"/>
    </source>
</evidence>
<proteinExistence type="inferred from homology"/>
<organism evidence="4">
    <name type="scientific">Palpitomonas bilix</name>
    <dbReference type="NCBI Taxonomy" id="652834"/>
    <lineage>
        <taxon>Eukaryota</taxon>
        <taxon>Eukaryota incertae sedis</taxon>
    </lineage>
</organism>
<gene>
    <name evidence="4" type="ORF">PBIL07802_LOCUS21346</name>
</gene>
<dbReference type="InterPro" id="IPR050546">
    <property type="entry name" value="Glycosyl_Hydrlase_16"/>
</dbReference>
<dbReference type="Gene3D" id="2.60.120.200">
    <property type="match status" value="1"/>
</dbReference>
<evidence type="ECO:0000313" key="4">
    <source>
        <dbReference type="EMBL" id="CAE0259079.1"/>
    </source>
</evidence>
<comment type="similarity">
    <text evidence="1">Belongs to the glycosyl hydrolase 16 family.</text>
</comment>
<evidence type="ECO:0000256" key="1">
    <source>
        <dbReference type="ARBA" id="ARBA00006865"/>
    </source>
</evidence>
<dbReference type="Pfam" id="PF00722">
    <property type="entry name" value="Glyco_hydro_16"/>
    <property type="match status" value="1"/>
</dbReference>
<dbReference type="PANTHER" id="PTHR10963">
    <property type="entry name" value="GLYCOSYL HYDROLASE-RELATED"/>
    <property type="match status" value="1"/>
</dbReference>
<dbReference type="EMBL" id="HBIB01032889">
    <property type="protein sequence ID" value="CAE0259079.1"/>
    <property type="molecule type" value="Transcribed_RNA"/>
</dbReference>
<dbReference type="InterPro" id="IPR013320">
    <property type="entry name" value="ConA-like_dom_sf"/>
</dbReference>
<dbReference type="GO" id="GO:0005975">
    <property type="term" value="P:carbohydrate metabolic process"/>
    <property type="evidence" value="ECO:0007669"/>
    <property type="project" value="InterPro"/>
</dbReference>
<dbReference type="SUPFAM" id="SSF49899">
    <property type="entry name" value="Concanavalin A-like lectins/glucanases"/>
    <property type="match status" value="1"/>
</dbReference>
<dbReference type="CDD" id="cd08024">
    <property type="entry name" value="GH16_CCF"/>
    <property type="match status" value="1"/>
</dbReference>
<feature type="transmembrane region" description="Helical" evidence="2">
    <location>
        <begin position="31"/>
        <end position="55"/>
    </location>
</feature>
<dbReference type="PROSITE" id="PS51762">
    <property type="entry name" value="GH16_2"/>
    <property type="match status" value="1"/>
</dbReference>
<protein>
    <recommendedName>
        <fullName evidence="3">GH16 domain-containing protein</fullName>
    </recommendedName>
</protein>
<name>A0A7S3GC02_9EUKA</name>
<feature type="domain" description="GH16" evidence="3">
    <location>
        <begin position="69"/>
        <end position="413"/>
    </location>
</feature>